<name>A0ABS9TR78_9PSEU</name>
<evidence type="ECO:0000313" key="1">
    <source>
        <dbReference type="EMBL" id="MCH6170873.1"/>
    </source>
</evidence>
<sequence>MTDLLDRVYDAHGRLERWHQLTQVRFTGSAGGILPWPRADFLAHTGATLDPRRQRVTIEPFGMPDRRGSYTPDHVEILDSEGHVLAARDEPRRAFDGHPPDQRWDELQAAYFAGYAFWGYLTIPFLLDWDGVRVEEIEPWPENGETWRRLRVEFPGHITTHSSVQTLYFGAGDHLLRRHDYSPDVLGNPLTAHYTTDYRTFDGFAFPTRRYVLRREPDNTTSGGQLITLNIHSVTLT</sequence>
<comment type="caution">
    <text evidence="1">The sequence shown here is derived from an EMBL/GenBank/DDBJ whole genome shotgun (WGS) entry which is preliminary data.</text>
</comment>
<protein>
    <submittedName>
        <fullName evidence="1">Uncharacterized protein</fullName>
    </submittedName>
</protein>
<dbReference type="Proteomes" id="UP001299970">
    <property type="component" value="Unassembled WGS sequence"/>
</dbReference>
<organism evidence="1 2">
    <name type="scientific">Pseudonocardia alaniniphila</name>
    <dbReference type="NCBI Taxonomy" id="75291"/>
    <lineage>
        <taxon>Bacteria</taxon>
        <taxon>Bacillati</taxon>
        <taxon>Actinomycetota</taxon>
        <taxon>Actinomycetes</taxon>
        <taxon>Pseudonocardiales</taxon>
        <taxon>Pseudonocardiaceae</taxon>
        <taxon>Pseudonocardia</taxon>
    </lineage>
</organism>
<reference evidence="1 2" key="1">
    <citation type="submission" date="2022-03" db="EMBL/GenBank/DDBJ databases">
        <title>Pseudonocardia alaer sp. nov., a novel actinomycete isolated from reed forest soil.</title>
        <authorList>
            <person name="Wang L."/>
        </authorList>
    </citation>
    <scope>NUCLEOTIDE SEQUENCE [LARGE SCALE GENOMIC DNA]</scope>
    <source>
        <strain evidence="1 2">Y-16303</strain>
    </source>
</reference>
<dbReference type="EMBL" id="JAKXMK010000037">
    <property type="protein sequence ID" value="MCH6170873.1"/>
    <property type="molecule type" value="Genomic_DNA"/>
</dbReference>
<gene>
    <name evidence="1" type="ORF">MMF94_34670</name>
</gene>
<dbReference type="RefSeq" id="WP_241041680.1">
    <property type="nucleotide sequence ID" value="NZ_BAAAJF010000017.1"/>
</dbReference>
<proteinExistence type="predicted"/>
<evidence type="ECO:0000313" key="2">
    <source>
        <dbReference type="Proteomes" id="UP001299970"/>
    </source>
</evidence>
<accession>A0ABS9TR78</accession>
<keyword evidence="2" id="KW-1185">Reference proteome</keyword>